<gene>
    <name evidence="2" type="ORF">UFOPK1788_00086</name>
</gene>
<dbReference type="EMBL" id="CAEZUE010000005">
    <property type="protein sequence ID" value="CAB4583999.1"/>
    <property type="molecule type" value="Genomic_DNA"/>
</dbReference>
<dbReference type="AlphaFoldDB" id="A0A6J6F8N5"/>
<dbReference type="PANTHER" id="PTHR36456">
    <property type="entry name" value="UPF0232 PROTEIN SCO3875"/>
    <property type="match status" value="1"/>
</dbReference>
<organism evidence="2">
    <name type="scientific">freshwater metagenome</name>
    <dbReference type="NCBI Taxonomy" id="449393"/>
    <lineage>
        <taxon>unclassified sequences</taxon>
        <taxon>metagenomes</taxon>
        <taxon>ecological metagenomes</taxon>
    </lineage>
</organism>
<dbReference type="InterPro" id="IPR007922">
    <property type="entry name" value="DciA-like"/>
</dbReference>
<protein>
    <submittedName>
        <fullName evidence="2">Unannotated protein</fullName>
    </submittedName>
</protein>
<dbReference type="PANTHER" id="PTHR36456:SF1">
    <property type="entry name" value="UPF0232 PROTEIN SCO3875"/>
    <property type="match status" value="1"/>
</dbReference>
<accession>A0A6J6F8N5</accession>
<name>A0A6J6F8N5_9ZZZZ</name>
<evidence type="ECO:0000313" key="2">
    <source>
        <dbReference type="EMBL" id="CAB4583999.1"/>
    </source>
</evidence>
<proteinExistence type="predicted"/>
<evidence type="ECO:0000256" key="1">
    <source>
        <dbReference type="SAM" id="MobiDB-lite"/>
    </source>
</evidence>
<reference evidence="2" key="1">
    <citation type="submission" date="2020-05" db="EMBL/GenBank/DDBJ databases">
        <authorList>
            <person name="Chiriac C."/>
            <person name="Salcher M."/>
            <person name="Ghai R."/>
            <person name="Kavagutti S V."/>
        </authorList>
    </citation>
    <scope>NUCLEOTIDE SEQUENCE</scope>
</reference>
<dbReference type="Pfam" id="PF05258">
    <property type="entry name" value="DciA"/>
    <property type="match status" value="1"/>
</dbReference>
<sequence>MPSNPEAVRFFDHLVTVFSGTKRRRGVVKADPESSQPFQAGRDPRLLGAVLTKNFDDRGWTPFVARAAVLANWADIVGDDVAGHTTPELVDDVVVVSCDSSAWATQLRILRHQIEHEIIERFPDCGIERVDVVGPGAPNQIRGPRSVKWRGPRDTYG</sequence>
<feature type="region of interest" description="Disordered" evidence="1">
    <location>
        <begin position="138"/>
        <end position="157"/>
    </location>
</feature>